<dbReference type="InterPro" id="IPR036397">
    <property type="entry name" value="RNaseH_sf"/>
</dbReference>
<dbReference type="PANTHER" id="PTHR37984">
    <property type="entry name" value="PROTEIN CBG26694"/>
    <property type="match status" value="1"/>
</dbReference>
<accession>A0A6A4FLZ8</accession>
<dbReference type="GO" id="GO:0003676">
    <property type="term" value="F:nucleic acid binding"/>
    <property type="evidence" value="ECO:0007669"/>
    <property type="project" value="InterPro"/>
</dbReference>
<evidence type="ECO:0000313" key="3">
    <source>
        <dbReference type="EMBL" id="KAE9338958.1"/>
    </source>
</evidence>
<dbReference type="Proteomes" id="UP000434957">
    <property type="component" value="Unassembled WGS sequence"/>
</dbReference>
<evidence type="ECO:0000259" key="1">
    <source>
        <dbReference type="PROSITE" id="PS50994"/>
    </source>
</evidence>
<dbReference type="Gene3D" id="3.30.420.10">
    <property type="entry name" value="Ribonuclease H-like superfamily/Ribonuclease H"/>
    <property type="match status" value="1"/>
</dbReference>
<sequence>MTAQLEKHFAIKILGAVISRFVNECLLCKHIKGGKRIQRTWSETETATKRNEVLHMDYLTMGEAYGTAKYVLLLKDELMHYCELVACDATTSDVTMVAVLDWHKRFGLPAKWSTDNDSHFHSAVITVLATRLRGLQSFVPVYTPWINGTVERFHRDILQVVRTLLLELRLDTRR</sequence>
<dbReference type="PANTHER" id="PTHR37984:SF5">
    <property type="entry name" value="PROTEIN NYNRIN-LIKE"/>
    <property type="match status" value="1"/>
</dbReference>
<dbReference type="InterPro" id="IPR001584">
    <property type="entry name" value="Integrase_cat-core"/>
</dbReference>
<dbReference type="GO" id="GO:0015074">
    <property type="term" value="P:DNA integration"/>
    <property type="evidence" value="ECO:0007669"/>
    <property type="project" value="InterPro"/>
</dbReference>
<feature type="domain" description="Integrase catalytic" evidence="1">
    <location>
        <begin position="45"/>
        <end position="174"/>
    </location>
</feature>
<dbReference type="Proteomes" id="UP000429607">
    <property type="component" value="Unassembled WGS sequence"/>
</dbReference>
<comment type="caution">
    <text evidence="3">The sequence shown here is derived from an EMBL/GenBank/DDBJ whole genome shotgun (WGS) entry which is preliminary data.</text>
</comment>
<protein>
    <recommendedName>
        <fullName evidence="1">Integrase catalytic domain-containing protein</fullName>
    </recommendedName>
</protein>
<reference evidence="3 5" key="1">
    <citation type="submission" date="2018-08" db="EMBL/GenBank/DDBJ databases">
        <title>Genomic investigation of the strawberry pathogen Phytophthora fragariae indicates pathogenicity is determined by transcriptional variation in three key races.</title>
        <authorList>
            <person name="Adams T.M."/>
            <person name="Armitage A.D."/>
            <person name="Sobczyk M.K."/>
            <person name="Bates H.J."/>
            <person name="Dunwell J.M."/>
            <person name="Nellist C.F."/>
            <person name="Harrison R.J."/>
        </authorList>
    </citation>
    <scope>NUCLEOTIDE SEQUENCE [LARGE SCALE GENOMIC DNA]</scope>
    <source>
        <strain evidence="2 4">SCRP249</strain>
        <strain evidence="3 5">SCRP333</strain>
    </source>
</reference>
<dbReference type="InterPro" id="IPR012337">
    <property type="entry name" value="RNaseH-like_sf"/>
</dbReference>
<dbReference type="SUPFAM" id="SSF53098">
    <property type="entry name" value="Ribonuclease H-like"/>
    <property type="match status" value="1"/>
</dbReference>
<dbReference type="AlphaFoldDB" id="A0A6A4FLZ8"/>
<name>A0A6A4FLZ8_9STRA</name>
<evidence type="ECO:0000313" key="2">
    <source>
        <dbReference type="EMBL" id="KAE9031918.1"/>
    </source>
</evidence>
<organism evidence="3 5">
    <name type="scientific">Phytophthora rubi</name>
    <dbReference type="NCBI Taxonomy" id="129364"/>
    <lineage>
        <taxon>Eukaryota</taxon>
        <taxon>Sar</taxon>
        <taxon>Stramenopiles</taxon>
        <taxon>Oomycota</taxon>
        <taxon>Peronosporomycetes</taxon>
        <taxon>Peronosporales</taxon>
        <taxon>Peronosporaceae</taxon>
        <taxon>Phytophthora</taxon>
    </lineage>
</organism>
<dbReference type="EMBL" id="QXFV01000650">
    <property type="protein sequence ID" value="KAE9031918.1"/>
    <property type="molecule type" value="Genomic_DNA"/>
</dbReference>
<evidence type="ECO:0000313" key="4">
    <source>
        <dbReference type="Proteomes" id="UP000429607"/>
    </source>
</evidence>
<keyword evidence="5" id="KW-1185">Reference proteome</keyword>
<proteinExistence type="predicted"/>
<dbReference type="InterPro" id="IPR050951">
    <property type="entry name" value="Retrovirus_Pol_polyprotein"/>
</dbReference>
<dbReference type="EMBL" id="QXFT01000641">
    <property type="protein sequence ID" value="KAE9338958.1"/>
    <property type="molecule type" value="Genomic_DNA"/>
</dbReference>
<evidence type="ECO:0000313" key="5">
    <source>
        <dbReference type="Proteomes" id="UP000434957"/>
    </source>
</evidence>
<dbReference type="PROSITE" id="PS50994">
    <property type="entry name" value="INTEGRASE"/>
    <property type="match status" value="1"/>
</dbReference>
<gene>
    <name evidence="2" type="ORF">PR001_g10847</name>
    <name evidence="3" type="ORF">PR003_g11259</name>
</gene>